<gene>
    <name evidence="7 9" type="primary">Svs4</name>
</gene>
<feature type="signal peptide" evidence="6">
    <location>
        <begin position="1"/>
        <end position="21"/>
    </location>
</feature>
<evidence type="ECO:0000256" key="5">
    <source>
        <dbReference type="SAM" id="MobiDB-lite"/>
    </source>
</evidence>
<dbReference type="GeneID" id="24802"/>
<dbReference type="RGD" id="3791">
    <property type="gene designation" value="Svs4"/>
</dbReference>
<dbReference type="Ensembl" id="ENSRNOT00000106198.2">
    <property type="protein sequence ID" value="ENSRNOP00000097434.1"/>
    <property type="gene ID" value="ENSRNOG00000068526.2"/>
</dbReference>
<keyword evidence="3" id="KW-0964">Secreted</keyword>
<dbReference type="PANTHER" id="PTHR17498:SF2">
    <property type="entry name" value="SEMINAL VESICLE SECRETORY PROTEIN 4"/>
    <property type="match status" value="1"/>
</dbReference>
<evidence type="ECO:0000256" key="3">
    <source>
        <dbReference type="ARBA" id="ARBA00022525"/>
    </source>
</evidence>
<dbReference type="CTD" id="20941"/>
<dbReference type="InterPro" id="IPR035409">
    <property type="entry name" value="Svs4/5/6"/>
</dbReference>
<dbReference type="GO" id="GO:0005576">
    <property type="term" value="C:extracellular region"/>
    <property type="evidence" value="ECO:0007669"/>
    <property type="project" value="UniProtKB-SubCell"/>
</dbReference>
<organism evidence="7 8">
    <name type="scientific">Rattus norvegicus</name>
    <name type="common">Rat</name>
    <dbReference type="NCBI Taxonomy" id="10116"/>
    <lineage>
        <taxon>Eukaryota</taxon>
        <taxon>Metazoa</taxon>
        <taxon>Chordata</taxon>
        <taxon>Craniata</taxon>
        <taxon>Vertebrata</taxon>
        <taxon>Euteleostomi</taxon>
        <taxon>Mammalia</taxon>
        <taxon>Eutheria</taxon>
        <taxon>Euarchontoglires</taxon>
        <taxon>Glires</taxon>
        <taxon>Rodentia</taxon>
        <taxon>Myomorpha</taxon>
        <taxon>Muroidea</taxon>
        <taxon>Muridae</taxon>
        <taxon>Murinae</taxon>
        <taxon>Rattus</taxon>
    </lineage>
</organism>
<name>A0A0G2JSZ2_RAT</name>
<dbReference type="PANTHER" id="PTHR17498">
    <property type="entry name" value="SEMINAL VESICLE SECRETORY PROTEIN 6-RELATED"/>
    <property type="match status" value="1"/>
</dbReference>
<dbReference type="GeneTree" id="ENSGT00520000057703"/>
<reference evidence="7" key="1">
    <citation type="submission" date="2024-01" db="EMBL/GenBank/DDBJ databases">
        <title>GRCr8: a new rat reference genome assembly contstructed from accurate long reads and long range scaffolding.</title>
        <authorList>
            <person name="Doris P.A."/>
            <person name="Kalbfleisch T."/>
            <person name="Li K."/>
            <person name="Howe K."/>
            <person name="Wood J."/>
        </authorList>
    </citation>
    <scope>NUCLEOTIDE SEQUENCE [LARGE SCALE GENOMIC DNA]</scope>
    <source>
        <strain evidence="7">Brown Norway</strain>
    </source>
</reference>
<comment type="similarity">
    <text evidence="2">Belongs to the SVP2/SVP5/SVP6 family.</text>
</comment>
<feature type="compositionally biased region" description="Low complexity" evidence="5">
    <location>
        <begin position="36"/>
        <end position="48"/>
    </location>
</feature>
<dbReference type="AlphaFoldDB" id="A0A0G2JSZ2"/>
<evidence type="ECO:0000313" key="9">
    <source>
        <dbReference type="RGD" id="3791"/>
    </source>
</evidence>
<comment type="subcellular location">
    <subcellularLocation>
        <location evidence="1">Secreted</location>
        <location evidence="1">Extracellular space</location>
    </subcellularLocation>
</comment>
<accession>A0A0G2JSZ2</accession>
<dbReference type="Pfam" id="PF17381">
    <property type="entry name" value="Svs_4_5_6"/>
    <property type="match status" value="1"/>
</dbReference>
<protein>
    <submittedName>
        <fullName evidence="7">Seminal vesicle secretory protein 4</fullName>
    </submittedName>
</protein>
<reference evidence="7" key="2">
    <citation type="submission" date="2025-08" db="UniProtKB">
        <authorList>
            <consortium name="Ensembl"/>
        </authorList>
    </citation>
    <scope>IDENTIFICATION</scope>
    <source>
        <strain evidence="7">Brown Norway</strain>
    </source>
</reference>
<evidence type="ECO:0000256" key="1">
    <source>
        <dbReference type="ARBA" id="ARBA00004239"/>
    </source>
</evidence>
<feature type="chain" id="PRO_5015039216" evidence="6">
    <location>
        <begin position="22"/>
        <end position="111"/>
    </location>
</feature>
<dbReference type="KEGG" id="rno:24802"/>
<feature type="region of interest" description="Disordered" evidence="5">
    <location>
        <begin position="31"/>
        <end position="111"/>
    </location>
</feature>
<dbReference type="OMA" id="DGSNMEG"/>
<evidence type="ECO:0000313" key="7">
    <source>
        <dbReference type="Ensembl" id="ENSRNOP00000097434.1"/>
    </source>
</evidence>
<sequence length="111" mass="11931">MKSTSLFLCSLLLLLVTGAIGRKTKEKYSQSEEVVSESFASGPSSGSSDELVRDKPYGPKVSGGSFGEEASEEISSRRSKHISRSSGGSNMEGESSYAKKKRSRFAQDVLN</sequence>
<evidence type="ECO:0000313" key="8">
    <source>
        <dbReference type="Proteomes" id="UP000002494"/>
    </source>
</evidence>
<evidence type="ECO:0000256" key="6">
    <source>
        <dbReference type="SAM" id="SignalP"/>
    </source>
</evidence>
<feature type="compositionally biased region" description="Low complexity" evidence="5">
    <location>
        <begin position="84"/>
        <end position="96"/>
    </location>
</feature>
<keyword evidence="8" id="KW-1185">Reference proteome</keyword>
<evidence type="ECO:0000256" key="2">
    <source>
        <dbReference type="ARBA" id="ARBA00010238"/>
    </source>
</evidence>
<reference evidence="7" key="3">
    <citation type="submission" date="2025-09" db="UniProtKB">
        <authorList>
            <consortium name="Ensembl"/>
        </authorList>
    </citation>
    <scope>IDENTIFICATION</scope>
    <source>
        <strain evidence="7">Brown Norway</strain>
    </source>
</reference>
<keyword evidence="4 6" id="KW-0732">Signal</keyword>
<evidence type="ECO:0000256" key="4">
    <source>
        <dbReference type="ARBA" id="ARBA00022729"/>
    </source>
</evidence>
<dbReference type="RefSeq" id="NP_036794.1">
    <property type="nucleotide sequence ID" value="NM_012662.3"/>
</dbReference>
<dbReference type="Proteomes" id="UP000002494">
    <property type="component" value="Chromosome 3"/>
</dbReference>
<proteinExistence type="inferred from homology"/>